<name>A0A4Q0Z9L8_9BACT</name>
<dbReference type="AlphaFoldDB" id="A0A4Q0Z9L8"/>
<protein>
    <submittedName>
        <fullName evidence="1">Uncharacterized protein</fullName>
    </submittedName>
</protein>
<comment type="caution">
    <text evidence="1">The sequence shown here is derived from an EMBL/GenBank/DDBJ whole genome shotgun (WGS) entry which is preliminary data.</text>
</comment>
<evidence type="ECO:0000313" key="1">
    <source>
        <dbReference type="EMBL" id="RXJ82873.1"/>
    </source>
</evidence>
<dbReference type="Proteomes" id="UP000290870">
    <property type="component" value="Unassembled WGS sequence"/>
</dbReference>
<accession>A0A4Q0Z9L8</accession>
<dbReference type="OrthoDB" id="5347210at2"/>
<sequence>MGDRLHEIIGEIGVLHNTLIENGKINNSNEVFQVLKNYPTDVKKHYLNLLLQYYFQNNDLKNLKELLLVGAKFDMRFEDIKAAFLNIKSKELNVIEFMEESIVFIKDSDISSNLEKMYDYFHTNPSLQEYLQKSVEIIKRNRYICAHCYKTQNAKYSEFFLNKDLLESLKRDLPYLLN</sequence>
<dbReference type="EMBL" id="PDJZ01000023">
    <property type="protein sequence ID" value="RXJ82873.1"/>
    <property type="molecule type" value="Genomic_DNA"/>
</dbReference>
<gene>
    <name evidence="1" type="ORF">CRU90_12220</name>
</gene>
<organism evidence="1 2">
    <name type="scientific">Arcobacter cloacae</name>
    <dbReference type="NCBI Taxonomy" id="1054034"/>
    <lineage>
        <taxon>Bacteria</taxon>
        <taxon>Pseudomonadati</taxon>
        <taxon>Campylobacterota</taxon>
        <taxon>Epsilonproteobacteria</taxon>
        <taxon>Campylobacterales</taxon>
        <taxon>Arcobacteraceae</taxon>
        <taxon>Arcobacter</taxon>
    </lineage>
</organism>
<reference evidence="1 2" key="1">
    <citation type="submission" date="2017-10" db="EMBL/GenBank/DDBJ databases">
        <title>Genomics of the genus Arcobacter.</title>
        <authorList>
            <person name="Perez-Cataluna A."/>
            <person name="Figueras M.J."/>
        </authorList>
    </citation>
    <scope>NUCLEOTIDE SEQUENCE [LARGE SCALE GENOMIC DNA]</scope>
    <source>
        <strain evidence="1 2">F26</strain>
    </source>
</reference>
<proteinExistence type="predicted"/>
<evidence type="ECO:0000313" key="2">
    <source>
        <dbReference type="Proteomes" id="UP000290870"/>
    </source>
</evidence>
<dbReference type="RefSeq" id="WP_128987554.1">
    <property type="nucleotide sequence ID" value="NZ_PDJZ01000023.1"/>
</dbReference>